<dbReference type="AlphaFoldDB" id="A0A5N6BLC2"/>
<feature type="compositionally biased region" description="Low complexity" evidence="1">
    <location>
        <begin position="27"/>
        <end position="53"/>
    </location>
</feature>
<feature type="chain" id="PRO_5039335392" evidence="2">
    <location>
        <begin position="24"/>
        <end position="187"/>
    </location>
</feature>
<gene>
    <name evidence="4" type="ORF">FH610_031800</name>
</gene>
<evidence type="ECO:0000313" key="5">
    <source>
        <dbReference type="Proteomes" id="UP000313066"/>
    </source>
</evidence>
<dbReference type="PROSITE" id="PS51352">
    <property type="entry name" value="THIOREDOXIN_2"/>
    <property type="match status" value="1"/>
</dbReference>
<evidence type="ECO:0000313" key="4">
    <source>
        <dbReference type="EMBL" id="KAB8180853.1"/>
    </source>
</evidence>
<name>A0A5N6BLC2_9ACTN</name>
<dbReference type="Pfam" id="PF13899">
    <property type="entry name" value="Thioredoxin_7"/>
    <property type="match status" value="1"/>
</dbReference>
<protein>
    <submittedName>
        <fullName evidence="4">Thiol reductase thioredoxin</fullName>
    </submittedName>
</protein>
<accession>A0A5N6BLC2</accession>
<keyword evidence="2" id="KW-0732">Signal</keyword>
<evidence type="ECO:0000256" key="2">
    <source>
        <dbReference type="SAM" id="SignalP"/>
    </source>
</evidence>
<dbReference type="Proteomes" id="UP000313066">
    <property type="component" value="Unassembled WGS sequence"/>
</dbReference>
<feature type="signal peptide" evidence="2">
    <location>
        <begin position="1"/>
        <end position="23"/>
    </location>
</feature>
<evidence type="ECO:0000259" key="3">
    <source>
        <dbReference type="PROSITE" id="PS51352"/>
    </source>
</evidence>
<organism evidence="4 5">
    <name type="scientific">Microbispora catharanthi</name>
    <dbReference type="NCBI Taxonomy" id="1712871"/>
    <lineage>
        <taxon>Bacteria</taxon>
        <taxon>Bacillati</taxon>
        <taxon>Actinomycetota</taxon>
        <taxon>Actinomycetes</taxon>
        <taxon>Streptosporangiales</taxon>
        <taxon>Streptosporangiaceae</taxon>
        <taxon>Microbispora</taxon>
    </lineage>
</organism>
<comment type="caution">
    <text evidence="4">The sequence shown here is derived from an EMBL/GenBank/DDBJ whole genome shotgun (WGS) entry which is preliminary data.</text>
</comment>
<dbReference type="RefSeq" id="WP_139578914.1">
    <property type="nucleotide sequence ID" value="NZ_VDMA02000020.1"/>
</dbReference>
<dbReference type="SUPFAM" id="SSF52833">
    <property type="entry name" value="Thioredoxin-like"/>
    <property type="match status" value="1"/>
</dbReference>
<dbReference type="PROSITE" id="PS51257">
    <property type="entry name" value="PROKAR_LIPOPROTEIN"/>
    <property type="match status" value="1"/>
</dbReference>
<feature type="domain" description="Thioredoxin" evidence="3">
    <location>
        <begin position="41"/>
        <end position="181"/>
    </location>
</feature>
<evidence type="ECO:0000256" key="1">
    <source>
        <dbReference type="SAM" id="MobiDB-lite"/>
    </source>
</evidence>
<keyword evidence="5" id="KW-1185">Reference proteome</keyword>
<sequence>MLRRIGPAAAIGIALLLTGCANKDTSTATASAPATSSSASSSSATPTPSAAAADTIPDHYDPARDPAADLKTALTLAASDGKKVLIDFGADWCPDCKVLDKLFQSKQTKPLLQRNYHLVAVDVGEFDRNLDFAAKYVKLETSGIPALVVLAPGGRVLVHTNDGSFANARTMNSHQVNAFLTRWASKS</sequence>
<dbReference type="InterPro" id="IPR013766">
    <property type="entry name" value="Thioredoxin_domain"/>
</dbReference>
<dbReference type="EMBL" id="VDMA02000020">
    <property type="protein sequence ID" value="KAB8180853.1"/>
    <property type="molecule type" value="Genomic_DNA"/>
</dbReference>
<reference evidence="4 5" key="1">
    <citation type="submission" date="2019-10" db="EMBL/GenBank/DDBJ databases">
        <title>Nonomuraea sp. nov., isolated from Phyllanthus amarus.</title>
        <authorList>
            <person name="Klykleung N."/>
            <person name="Tanasupawat S."/>
        </authorList>
    </citation>
    <scope>NUCLEOTIDE SEQUENCE [LARGE SCALE GENOMIC DNA]</scope>
    <source>
        <strain evidence="4 5">CR1-09</strain>
    </source>
</reference>
<proteinExistence type="predicted"/>
<dbReference type="InterPro" id="IPR036249">
    <property type="entry name" value="Thioredoxin-like_sf"/>
</dbReference>
<dbReference type="Gene3D" id="3.40.30.10">
    <property type="entry name" value="Glutaredoxin"/>
    <property type="match status" value="1"/>
</dbReference>
<feature type="region of interest" description="Disordered" evidence="1">
    <location>
        <begin position="27"/>
        <end position="62"/>
    </location>
</feature>